<evidence type="ECO:0000313" key="8">
    <source>
        <dbReference type="EMBL" id="CAB5133517.1"/>
    </source>
</evidence>
<comment type="subcellular location">
    <subcellularLocation>
        <location evidence="1">Cell envelope</location>
    </subcellularLocation>
</comment>
<keyword evidence="3" id="KW-0732">Signal</keyword>
<evidence type="ECO:0000259" key="4">
    <source>
        <dbReference type="Pfam" id="PF13407"/>
    </source>
</evidence>
<feature type="domain" description="Periplasmic binding protein" evidence="4">
    <location>
        <begin position="39"/>
        <end position="292"/>
    </location>
</feature>
<evidence type="ECO:0000256" key="1">
    <source>
        <dbReference type="ARBA" id="ARBA00004196"/>
    </source>
</evidence>
<evidence type="ECO:0000313" key="6">
    <source>
        <dbReference type="EMBL" id="CAB4724055.1"/>
    </source>
</evidence>
<evidence type="ECO:0000313" key="5">
    <source>
        <dbReference type="EMBL" id="CAB4329313.1"/>
    </source>
</evidence>
<sequence length="357" mass="37128">MKLSNKRFTALFAAVSVVGLIVTMAGVVTPASAAATYKIGVSNSWAGNAWREEMVCAIKAEASLSGKVAKVTVLSRNTDSAGQSADVRSLITQGVNAIIINSGDSSANNPAIAEAIAAGIKVIAVDNSITAPNTTLVSNDQVAYGAAGAEALAKAMNYKGNILYMRGASGAGADTDRDTGFKSVLKKYPKLKVTKEVFTGWDWTKGGQLANQLLAPGKFQGVWTSGIDYPVVQAMQTRLKGKYIPVVGADNNKFVGMTASLASKGFVGIVVPNPAIVGGAALKVAVDLLDGKTVGAKNLLTPVALTYAKNKALIDSLYFASQDANFSSTVSLKGYTTFTPAQLFRCRAPQDDPETTS</sequence>
<dbReference type="EMBL" id="CAESAH010000001">
    <property type="protein sequence ID" value="CAB4329313.1"/>
    <property type="molecule type" value="Genomic_DNA"/>
</dbReference>
<accession>A0A6J7W128</accession>
<dbReference type="AlphaFoldDB" id="A0A6J7W128"/>
<dbReference type="SUPFAM" id="SSF53822">
    <property type="entry name" value="Periplasmic binding protein-like I"/>
    <property type="match status" value="1"/>
</dbReference>
<dbReference type="GO" id="GO:0030313">
    <property type="term" value="C:cell envelope"/>
    <property type="evidence" value="ECO:0007669"/>
    <property type="project" value="UniProtKB-SubCell"/>
</dbReference>
<protein>
    <submittedName>
        <fullName evidence="8">Unannotated protein</fullName>
    </submittedName>
</protein>
<name>A0A6J7W128_9ZZZZ</name>
<dbReference type="EMBL" id="CAEZYO010000007">
    <property type="protein sequence ID" value="CAB4724055.1"/>
    <property type="molecule type" value="Genomic_DNA"/>
</dbReference>
<dbReference type="Pfam" id="PF13407">
    <property type="entry name" value="Peripla_BP_4"/>
    <property type="match status" value="1"/>
</dbReference>
<dbReference type="InterPro" id="IPR025997">
    <property type="entry name" value="SBP_2_dom"/>
</dbReference>
<organism evidence="8">
    <name type="scientific">freshwater metagenome</name>
    <dbReference type="NCBI Taxonomy" id="449393"/>
    <lineage>
        <taxon>unclassified sequences</taxon>
        <taxon>metagenomes</taxon>
        <taxon>ecological metagenomes</taxon>
    </lineage>
</organism>
<dbReference type="InterPro" id="IPR028082">
    <property type="entry name" value="Peripla_BP_I"/>
</dbReference>
<dbReference type="EMBL" id="CAFABC010000002">
    <property type="protein sequence ID" value="CAB4815592.1"/>
    <property type="molecule type" value="Genomic_DNA"/>
</dbReference>
<dbReference type="Gene3D" id="3.40.50.2300">
    <property type="match status" value="2"/>
</dbReference>
<gene>
    <name evidence="6" type="ORF">UFOPK2731_00388</name>
    <name evidence="7" type="ORF">UFOPK3161_00175</name>
    <name evidence="5" type="ORF">UFOPK3962_00020</name>
    <name evidence="8" type="ORF">UFOPK4427_00019</name>
</gene>
<proteinExistence type="inferred from homology"/>
<evidence type="ECO:0000256" key="2">
    <source>
        <dbReference type="ARBA" id="ARBA00007639"/>
    </source>
</evidence>
<evidence type="ECO:0000256" key="3">
    <source>
        <dbReference type="ARBA" id="ARBA00022729"/>
    </source>
</evidence>
<evidence type="ECO:0000313" key="7">
    <source>
        <dbReference type="EMBL" id="CAB4815592.1"/>
    </source>
</evidence>
<reference evidence="8" key="1">
    <citation type="submission" date="2020-05" db="EMBL/GenBank/DDBJ databases">
        <authorList>
            <person name="Chiriac C."/>
            <person name="Salcher M."/>
            <person name="Ghai R."/>
            <person name="Kavagutti S V."/>
        </authorList>
    </citation>
    <scope>NUCLEOTIDE SEQUENCE</scope>
</reference>
<dbReference type="PANTHER" id="PTHR46847">
    <property type="entry name" value="D-ALLOSE-BINDING PERIPLASMIC PROTEIN-RELATED"/>
    <property type="match status" value="1"/>
</dbReference>
<dbReference type="GO" id="GO:0030246">
    <property type="term" value="F:carbohydrate binding"/>
    <property type="evidence" value="ECO:0007669"/>
    <property type="project" value="UniProtKB-ARBA"/>
</dbReference>
<dbReference type="PANTHER" id="PTHR46847:SF3">
    <property type="entry name" value="GALACTOFURANOSE-BINDING PROTEIN YTFQ"/>
    <property type="match status" value="1"/>
</dbReference>
<comment type="similarity">
    <text evidence="2">Belongs to the bacterial solute-binding protein 2 family.</text>
</comment>
<dbReference type="EMBL" id="CAFBRY010000001">
    <property type="protein sequence ID" value="CAB5133517.1"/>
    <property type="molecule type" value="Genomic_DNA"/>
</dbReference>